<dbReference type="PROSITE" id="PS51352">
    <property type="entry name" value="THIOREDOXIN_2"/>
    <property type="match status" value="1"/>
</dbReference>
<dbReference type="PANTHER" id="PTHR45815">
    <property type="entry name" value="PROTEIN DISULFIDE-ISOMERASE A6"/>
    <property type="match status" value="1"/>
</dbReference>
<evidence type="ECO:0000313" key="2">
    <source>
        <dbReference type="EMBL" id="SDT87067.1"/>
    </source>
</evidence>
<dbReference type="CDD" id="cd02947">
    <property type="entry name" value="TRX_family"/>
    <property type="match status" value="1"/>
</dbReference>
<dbReference type="PANTHER" id="PTHR45815:SF3">
    <property type="entry name" value="PROTEIN DISULFIDE-ISOMERASE A6"/>
    <property type="match status" value="1"/>
</dbReference>
<name>A0A1H2DW19_9PSED</name>
<dbReference type="SUPFAM" id="SSF52833">
    <property type="entry name" value="Thioredoxin-like"/>
    <property type="match status" value="1"/>
</dbReference>
<dbReference type="RefSeq" id="WP_057725568.1">
    <property type="nucleotide sequence ID" value="NZ_JYLM01000011.1"/>
</dbReference>
<dbReference type="Pfam" id="PF00085">
    <property type="entry name" value="Thioredoxin"/>
    <property type="match status" value="1"/>
</dbReference>
<proteinExistence type="predicted"/>
<feature type="domain" description="Thioredoxin" evidence="1">
    <location>
        <begin position="1"/>
        <end position="107"/>
    </location>
</feature>
<gene>
    <name evidence="2" type="ORF">SAMN04490197_0162</name>
</gene>
<evidence type="ECO:0000313" key="3">
    <source>
        <dbReference type="Proteomes" id="UP000183653"/>
    </source>
</evidence>
<dbReference type="InterPro" id="IPR013766">
    <property type="entry name" value="Thioredoxin_domain"/>
</dbReference>
<dbReference type="OrthoDB" id="4964771at2"/>
<organism evidence="2 3">
    <name type="scientific">Pseudomonas orientalis</name>
    <dbReference type="NCBI Taxonomy" id="76758"/>
    <lineage>
        <taxon>Bacteria</taxon>
        <taxon>Pseudomonadati</taxon>
        <taxon>Pseudomonadota</taxon>
        <taxon>Gammaproteobacteria</taxon>
        <taxon>Pseudomonadales</taxon>
        <taxon>Pseudomonadaceae</taxon>
        <taxon>Pseudomonas</taxon>
    </lineage>
</organism>
<dbReference type="InterPro" id="IPR036249">
    <property type="entry name" value="Thioredoxin-like_sf"/>
</dbReference>
<sequence>MNRIVELSAPQFARFVAKGSSVVLFSASWCKPCQEMKPIFHALEDKLHALAAFGKIDVAVSPTIAQMYGIRAVPSLAVFHQGRLLRVMPGSRSVAALKKAVLAELEEAR</sequence>
<keyword evidence="3" id="KW-1185">Reference proteome</keyword>
<dbReference type="GO" id="GO:0015035">
    <property type="term" value="F:protein-disulfide reductase activity"/>
    <property type="evidence" value="ECO:0007669"/>
    <property type="project" value="TreeGrafter"/>
</dbReference>
<evidence type="ECO:0000259" key="1">
    <source>
        <dbReference type="PROSITE" id="PS51352"/>
    </source>
</evidence>
<dbReference type="AlphaFoldDB" id="A0A1H2DW19"/>
<reference evidence="2 3" key="1">
    <citation type="submission" date="2016-10" db="EMBL/GenBank/DDBJ databases">
        <authorList>
            <person name="Varghese N."/>
            <person name="Submissions S."/>
        </authorList>
    </citation>
    <scope>NUCLEOTIDE SEQUENCE [LARGE SCALE GENOMIC DNA]</scope>
    <source>
        <strain evidence="2 3">BS2775</strain>
    </source>
</reference>
<dbReference type="EMBL" id="LT629782">
    <property type="protein sequence ID" value="SDT87067.1"/>
    <property type="molecule type" value="Genomic_DNA"/>
</dbReference>
<dbReference type="GO" id="GO:0034976">
    <property type="term" value="P:response to endoplasmic reticulum stress"/>
    <property type="evidence" value="ECO:0007669"/>
    <property type="project" value="TreeGrafter"/>
</dbReference>
<dbReference type="Gene3D" id="3.40.30.10">
    <property type="entry name" value="Glutaredoxin"/>
    <property type="match status" value="1"/>
</dbReference>
<accession>A0A1H2DW19</accession>
<protein>
    <submittedName>
        <fullName evidence="2">Thioredoxin 1</fullName>
    </submittedName>
</protein>
<dbReference type="Proteomes" id="UP000183653">
    <property type="component" value="Chromosome I"/>
</dbReference>